<keyword evidence="2" id="KW-0677">Repeat</keyword>
<feature type="chain" id="PRO_5041446003" evidence="3">
    <location>
        <begin position="21"/>
        <end position="346"/>
    </location>
</feature>
<dbReference type="SMART" id="SM00369">
    <property type="entry name" value="LRR_TYP"/>
    <property type="match status" value="4"/>
</dbReference>
<evidence type="ECO:0000313" key="4">
    <source>
        <dbReference type="EMBL" id="KAJ3644494.1"/>
    </source>
</evidence>
<keyword evidence="1" id="KW-0433">Leucine-rich repeat</keyword>
<reference evidence="4" key="1">
    <citation type="journal article" date="2023" name="G3 (Bethesda)">
        <title>Whole genome assemblies of Zophobas morio and Tenebrio molitor.</title>
        <authorList>
            <person name="Kaur S."/>
            <person name="Stinson S.A."/>
            <person name="diCenzo G.C."/>
        </authorList>
    </citation>
    <scope>NUCLEOTIDE SEQUENCE</scope>
    <source>
        <strain evidence="4">QUZm001</strain>
    </source>
</reference>
<evidence type="ECO:0000256" key="1">
    <source>
        <dbReference type="ARBA" id="ARBA00022614"/>
    </source>
</evidence>
<evidence type="ECO:0000256" key="2">
    <source>
        <dbReference type="ARBA" id="ARBA00022737"/>
    </source>
</evidence>
<proteinExistence type="predicted"/>
<dbReference type="Proteomes" id="UP001168821">
    <property type="component" value="Unassembled WGS sequence"/>
</dbReference>
<name>A0AA38HW80_9CUCU</name>
<dbReference type="Pfam" id="PF13855">
    <property type="entry name" value="LRR_8"/>
    <property type="match status" value="1"/>
</dbReference>
<evidence type="ECO:0000256" key="3">
    <source>
        <dbReference type="SAM" id="SignalP"/>
    </source>
</evidence>
<keyword evidence="3" id="KW-0732">Signal</keyword>
<dbReference type="SUPFAM" id="SSF52058">
    <property type="entry name" value="L domain-like"/>
    <property type="match status" value="1"/>
</dbReference>
<evidence type="ECO:0000313" key="5">
    <source>
        <dbReference type="Proteomes" id="UP001168821"/>
    </source>
</evidence>
<gene>
    <name evidence="4" type="ORF">Zmor_022219</name>
</gene>
<accession>A0AA38HW80</accession>
<dbReference type="InterPro" id="IPR001611">
    <property type="entry name" value="Leu-rich_rpt"/>
</dbReference>
<protein>
    <submittedName>
        <fullName evidence="4">Uncharacterized protein</fullName>
    </submittedName>
</protein>
<feature type="signal peptide" evidence="3">
    <location>
        <begin position="1"/>
        <end position="20"/>
    </location>
</feature>
<dbReference type="AlphaFoldDB" id="A0AA38HW80"/>
<comment type="caution">
    <text evidence="4">The sequence shown here is derived from an EMBL/GenBank/DDBJ whole genome shotgun (WGS) entry which is preliminary data.</text>
</comment>
<dbReference type="EMBL" id="JALNTZ010000007">
    <property type="protein sequence ID" value="KAJ3644494.1"/>
    <property type="molecule type" value="Genomic_DNA"/>
</dbReference>
<dbReference type="Gene3D" id="3.80.10.10">
    <property type="entry name" value="Ribonuclease Inhibitor"/>
    <property type="match status" value="1"/>
</dbReference>
<sequence>MSWKTYTLLVILIFFNQYRACPYPLTPSLKYTLLNVSMRQTVVADVIKVLDNFDGMTITVDKQFLPQLCCDMMNLGHRIKEIIFRAGSIGYIEATCFSRSVQNVMERIDFSFNALTSIKSSTFKHLEIAELWLSDNFIATLGDGAFFNLTKLRMLSLEKNNLQVLNSEAFSSLSSLQSLYLGHNCIRNLQRGALNFLARDAVVSLNCNQIIQIGNFLEGISLKIKLNLELNGNKIESFSGNIVENRTFQILNLANNPLKNISAVLSSAKIDRLEFFCGYLSLKDVQSVVNWAKARGILLLTNRCSQYNISFGLASSTISCSSTRMALNSNNYYLLYLSIFLVVNEI</sequence>
<organism evidence="4 5">
    <name type="scientific">Zophobas morio</name>
    <dbReference type="NCBI Taxonomy" id="2755281"/>
    <lineage>
        <taxon>Eukaryota</taxon>
        <taxon>Metazoa</taxon>
        <taxon>Ecdysozoa</taxon>
        <taxon>Arthropoda</taxon>
        <taxon>Hexapoda</taxon>
        <taxon>Insecta</taxon>
        <taxon>Pterygota</taxon>
        <taxon>Neoptera</taxon>
        <taxon>Endopterygota</taxon>
        <taxon>Coleoptera</taxon>
        <taxon>Polyphaga</taxon>
        <taxon>Cucujiformia</taxon>
        <taxon>Tenebrionidae</taxon>
        <taxon>Zophobas</taxon>
    </lineage>
</organism>
<keyword evidence="5" id="KW-1185">Reference proteome</keyword>
<dbReference type="PANTHER" id="PTHR24366">
    <property type="entry name" value="IG(IMMUNOGLOBULIN) AND LRR(LEUCINE RICH REPEAT) DOMAINS"/>
    <property type="match status" value="1"/>
</dbReference>
<dbReference type="InterPro" id="IPR003591">
    <property type="entry name" value="Leu-rich_rpt_typical-subtyp"/>
</dbReference>
<dbReference type="InterPro" id="IPR032675">
    <property type="entry name" value="LRR_dom_sf"/>
</dbReference>